<feature type="transmembrane region" description="Helical" evidence="8">
    <location>
        <begin position="169"/>
        <end position="189"/>
    </location>
</feature>
<dbReference type="PANTHER" id="PTHR11403">
    <property type="entry name" value="CYTOCHROME C OXIDASE SUBUNIT III"/>
    <property type="match status" value="1"/>
</dbReference>
<dbReference type="Proteomes" id="UP000198584">
    <property type="component" value="Unassembled WGS sequence"/>
</dbReference>
<evidence type="ECO:0000256" key="1">
    <source>
        <dbReference type="ARBA" id="ARBA00004651"/>
    </source>
</evidence>
<feature type="transmembrane region" description="Helical" evidence="8">
    <location>
        <begin position="20"/>
        <end position="39"/>
    </location>
</feature>
<comment type="similarity">
    <text evidence="2 7">Belongs to the cytochrome c oxidase subunit 3 family.</text>
</comment>
<protein>
    <submittedName>
        <fullName evidence="10">Cytochrome c oxidase subunit 3/cytochrome o ubiquinol oxidase subunit 3/cytochrome aa3-600 menaquinol oxidase subunit 3</fullName>
    </submittedName>
</protein>
<evidence type="ECO:0000313" key="11">
    <source>
        <dbReference type="Proteomes" id="UP000198584"/>
    </source>
</evidence>
<keyword evidence="5 8" id="KW-1133">Transmembrane helix</keyword>
<evidence type="ECO:0000256" key="3">
    <source>
        <dbReference type="ARBA" id="ARBA00022475"/>
    </source>
</evidence>
<keyword evidence="4 7" id="KW-0812">Transmembrane</keyword>
<accession>A0A1H4DFV9</accession>
<dbReference type="OrthoDB" id="2691381at2"/>
<dbReference type="PROSITE" id="PS50253">
    <property type="entry name" value="COX3"/>
    <property type="match status" value="1"/>
</dbReference>
<reference evidence="10 11" key="1">
    <citation type="submission" date="2016-10" db="EMBL/GenBank/DDBJ databases">
        <authorList>
            <person name="de Groot N.N."/>
        </authorList>
    </citation>
    <scope>NUCLEOTIDE SEQUENCE [LARGE SCALE GENOMIC DNA]</scope>
    <source>
        <strain evidence="10 11">CCM7597</strain>
    </source>
</reference>
<dbReference type="AlphaFoldDB" id="A0A1H4DFV9"/>
<feature type="transmembrane region" description="Helical" evidence="8">
    <location>
        <begin position="51"/>
        <end position="73"/>
    </location>
</feature>
<gene>
    <name evidence="10" type="ORF">SAMN05421743_107121</name>
</gene>
<feature type="domain" description="Heme-copper oxidase subunit III family profile" evidence="9">
    <location>
        <begin position="1"/>
        <end position="190"/>
    </location>
</feature>
<comment type="subcellular location">
    <subcellularLocation>
        <location evidence="1 7">Cell membrane</location>
        <topology evidence="1 7">Multi-pass membrane protein</topology>
    </subcellularLocation>
</comment>
<organism evidence="10 11">
    <name type="scientific">Thalassobacillus cyri</name>
    <dbReference type="NCBI Taxonomy" id="571932"/>
    <lineage>
        <taxon>Bacteria</taxon>
        <taxon>Bacillati</taxon>
        <taxon>Bacillota</taxon>
        <taxon>Bacilli</taxon>
        <taxon>Bacillales</taxon>
        <taxon>Bacillaceae</taxon>
        <taxon>Thalassobacillus</taxon>
    </lineage>
</organism>
<feature type="transmembrane region" description="Helical" evidence="8">
    <location>
        <begin position="85"/>
        <end position="103"/>
    </location>
</feature>
<dbReference type="InterPro" id="IPR013833">
    <property type="entry name" value="Cyt_c_oxidase_su3_a-hlx"/>
</dbReference>
<dbReference type="GO" id="GO:0019646">
    <property type="term" value="P:aerobic electron transport chain"/>
    <property type="evidence" value="ECO:0007669"/>
    <property type="project" value="InterPro"/>
</dbReference>
<keyword evidence="6 8" id="KW-0472">Membrane</keyword>
<keyword evidence="3" id="KW-1003">Cell membrane</keyword>
<dbReference type="InterPro" id="IPR035973">
    <property type="entry name" value="Cyt_c_oxidase_su3-like_sf"/>
</dbReference>
<dbReference type="STRING" id="571932.SAMN05421743_107121"/>
<dbReference type="PANTHER" id="PTHR11403:SF2">
    <property type="entry name" value="CYTOCHROME BO(3) UBIQUINOL OXIDASE SUBUNIT 3"/>
    <property type="match status" value="1"/>
</dbReference>
<dbReference type="SUPFAM" id="SSF81452">
    <property type="entry name" value="Cytochrome c oxidase subunit III-like"/>
    <property type="match status" value="1"/>
</dbReference>
<evidence type="ECO:0000256" key="5">
    <source>
        <dbReference type="ARBA" id="ARBA00022989"/>
    </source>
</evidence>
<name>A0A1H4DFV9_9BACI</name>
<keyword evidence="11" id="KW-1185">Reference proteome</keyword>
<evidence type="ECO:0000259" key="9">
    <source>
        <dbReference type="PROSITE" id="PS50253"/>
    </source>
</evidence>
<dbReference type="Pfam" id="PF00510">
    <property type="entry name" value="COX3"/>
    <property type="match status" value="1"/>
</dbReference>
<feature type="transmembrane region" description="Helical" evidence="8">
    <location>
        <begin position="123"/>
        <end position="149"/>
    </location>
</feature>
<dbReference type="EMBL" id="FNQR01000007">
    <property type="protein sequence ID" value="SEA71723.1"/>
    <property type="molecule type" value="Genomic_DNA"/>
</dbReference>
<evidence type="ECO:0000256" key="8">
    <source>
        <dbReference type="SAM" id="Phobius"/>
    </source>
</evidence>
<dbReference type="InterPro" id="IPR000298">
    <property type="entry name" value="Cyt_c_oxidase-like_su3"/>
</dbReference>
<dbReference type="InterPro" id="IPR024791">
    <property type="entry name" value="Cyt_c/ubiquinol_Oxase_su3"/>
</dbReference>
<dbReference type="RefSeq" id="WP_093044901.1">
    <property type="nucleotide sequence ID" value="NZ_FNQR01000007.1"/>
</dbReference>
<proteinExistence type="inferred from homology"/>
<evidence type="ECO:0000256" key="4">
    <source>
        <dbReference type="ARBA" id="ARBA00022692"/>
    </source>
</evidence>
<evidence type="ECO:0000256" key="7">
    <source>
        <dbReference type="RuleBase" id="RU003376"/>
    </source>
</evidence>
<evidence type="ECO:0000313" key="10">
    <source>
        <dbReference type="EMBL" id="SEA71723.1"/>
    </source>
</evidence>
<evidence type="ECO:0000256" key="2">
    <source>
        <dbReference type="ARBA" id="ARBA00010581"/>
    </source>
</evidence>
<sequence>MSSKTMSRDLFGDKRMGFFIYLFVEAVMFATLFATYIIYTPAEQGPHPSELFEMKTVVLSSIFLLSSSGTLMIAEKGLERRNANLILTGLLITFIFGATFMYFETHEFYKFVSEGHTVATNNFLSSYFVLVGLHASHVLFGLGWMIVLLIQRELLPYTLFEEKHRIFNYYWHFVDIIWVLILIIVYAPYLF</sequence>
<evidence type="ECO:0000256" key="6">
    <source>
        <dbReference type="ARBA" id="ARBA00023136"/>
    </source>
</evidence>
<dbReference type="Gene3D" id="1.20.120.80">
    <property type="entry name" value="Cytochrome c oxidase, subunit III, four-helix bundle"/>
    <property type="match status" value="1"/>
</dbReference>
<dbReference type="GO" id="GO:0004129">
    <property type="term" value="F:cytochrome-c oxidase activity"/>
    <property type="evidence" value="ECO:0007669"/>
    <property type="project" value="InterPro"/>
</dbReference>
<dbReference type="GO" id="GO:0005886">
    <property type="term" value="C:plasma membrane"/>
    <property type="evidence" value="ECO:0007669"/>
    <property type="project" value="UniProtKB-SubCell"/>
</dbReference>
<dbReference type="FunFam" id="1.20.120.80:FF:000001">
    <property type="entry name" value="Cytochrome (Ubi)quinol oxidase subunit III"/>
    <property type="match status" value="1"/>
</dbReference>